<comment type="similarity">
    <text evidence="1">Belongs to the GHMP kinase family. GalK subfamily.</text>
</comment>
<dbReference type="STRING" id="401053.AciPR4_1458"/>
<protein>
    <recommendedName>
        <fullName evidence="11">Galactokinase</fullName>
        <ecNumber evidence="11">2.7.1.6</ecNumber>
    </recommendedName>
</protein>
<evidence type="ECO:0000256" key="4">
    <source>
        <dbReference type="ARBA" id="ARBA00022723"/>
    </source>
</evidence>
<dbReference type="FunFam" id="3.30.70.890:FF:000001">
    <property type="entry name" value="Galactokinase"/>
    <property type="match status" value="1"/>
</dbReference>
<evidence type="ECO:0000256" key="6">
    <source>
        <dbReference type="ARBA" id="ARBA00022777"/>
    </source>
</evidence>
<evidence type="ECO:0000256" key="7">
    <source>
        <dbReference type="ARBA" id="ARBA00022840"/>
    </source>
</evidence>
<feature type="domain" description="Galactokinase N-terminal" evidence="14">
    <location>
        <begin position="11"/>
        <end position="58"/>
    </location>
</feature>
<dbReference type="EMBL" id="CP002467">
    <property type="protein sequence ID" value="ADV82281.1"/>
    <property type="molecule type" value="Genomic_DNA"/>
</dbReference>
<evidence type="ECO:0000313" key="16">
    <source>
        <dbReference type="Proteomes" id="UP000006844"/>
    </source>
</evidence>
<dbReference type="InterPro" id="IPR006206">
    <property type="entry name" value="Mevalonate/galactokinase"/>
</dbReference>
<dbReference type="Pfam" id="PF00288">
    <property type="entry name" value="GHMP_kinases_N"/>
    <property type="match status" value="1"/>
</dbReference>
<dbReference type="Proteomes" id="UP000006844">
    <property type="component" value="Chromosome"/>
</dbReference>
<evidence type="ECO:0000256" key="11">
    <source>
        <dbReference type="NCBIfam" id="TIGR00131"/>
    </source>
</evidence>
<dbReference type="PANTHER" id="PTHR10457">
    <property type="entry name" value="MEVALONATE KINASE/GALACTOKINASE"/>
    <property type="match status" value="1"/>
</dbReference>
<dbReference type="FunFam" id="3.30.230.10:FF:000017">
    <property type="entry name" value="Galactokinase"/>
    <property type="match status" value="1"/>
</dbReference>
<keyword evidence="8" id="KW-0460">Magnesium</keyword>
<evidence type="ECO:0000256" key="9">
    <source>
        <dbReference type="ARBA" id="ARBA00023144"/>
    </source>
</evidence>
<dbReference type="NCBIfam" id="TIGR00131">
    <property type="entry name" value="gal_kin"/>
    <property type="match status" value="1"/>
</dbReference>
<keyword evidence="3" id="KW-0808">Transferase</keyword>
<evidence type="ECO:0000256" key="2">
    <source>
        <dbReference type="ARBA" id="ARBA00022490"/>
    </source>
</evidence>
<dbReference type="PANTHER" id="PTHR10457:SF7">
    <property type="entry name" value="GALACTOKINASE-RELATED"/>
    <property type="match status" value="1"/>
</dbReference>
<dbReference type="PRINTS" id="PR00473">
    <property type="entry name" value="GALCTOKINASE"/>
</dbReference>
<dbReference type="InterPro" id="IPR019539">
    <property type="entry name" value="GalKase_N"/>
</dbReference>
<keyword evidence="10" id="KW-0119">Carbohydrate metabolism</keyword>
<keyword evidence="5" id="KW-0547">Nucleotide-binding</keyword>
<gene>
    <name evidence="15" type="ordered locus">AciPR4_1458</name>
</gene>
<dbReference type="Pfam" id="PF08544">
    <property type="entry name" value="GHMP_kinases_C"/>
    <property type="match status" value="1"/>
</dbReference>
<keyword evidence="2" id="KW-0963">Cytoplasm</keyword>
<dbReference type="InterPro" id="IPR006204">
    <property type="entry name" value="GHMP_kinase_N_dom"/>
</dbReference>
<dbReference type="InterPro" id="IPR014721">
    <property type="entry name" value="Ribsml_uS5_D2-typ_fold_subgr"/>
</dbReference>
<dbReference type="GO" id="GO:0005524">
    <property type="term" value="F:ATP binding"/>
    <property type="evidence" value="ECO:0007669"/>
    <property type="project" value="UniProtKB-UniRule"/>
</dbReference>
<dbReference type="GO" id="GO:0006012">
    <property type="term" value="P:galactose metabolic process"/>
    <property type="evidence" value="ECO:0007669"/>
    <property type="project" value="UniProtKB-UniRule"/>
</dbReference>
<sequence>MNISTQELAADHTERFGQQGTSFSAPARVNLIGEHTDYTGGFVLPLAIGFETTATISPRTDRKAVLYSSNFDEQVEYELDAMPQKGRGHWSDYGMGVVWSLAKDDIKTSGFNLSVEGNVPLGSGLSSSASVEVAVAMALLSLAETEIPGEKIATLCRRAENDFVGAPSGIMDQFVITNAVAEKALLLDCRSLEFYLLPLRPDIRIVIANSMVKHSIAEGAYRDRREEVEAGQAVLSKMNPQIKLLRDATMDDLKQARGRMSDASYRRCRHIITENARVLEARSALFGGDMRKLGDLLFAAHISMRDDFEASAPEVDKLVDLARSLPGCIGSRITGGGFGGCTVNLVEAQYADNFAEQLKLRYKDAAGIEAEIYVCEAVDGAVARAKAGE</sequence>
<dbReference type="RefSeq" id="WP_013568014.1">
    <property type="nucleotide sequence ID" value="NC_014963.1"/>
</dbReference>
<dbReference type="InterPro" id="IPR013750">
    <property type="entry name" value="GHMP_kinase_C_dom"/>
</dbReference>
<dbReference type="InterPro" id="IPR000705">
    <property type="entry name" value="Galactokinase"/>
</dbReference>
<dbReference type="PRINTS" id="PR00959">
    <property type="entry name" value="MEVGALKINASE"/>
</dbReference>
<dbReference type="GO" id="GO:0004335">
    <property type="term" value="F:galactokinase activity"/>
    <property type="evidence" value="ECO:0007669"/>
    <property type="project" value="UniProtKB-UniRule"/>
</dbReference>
<evidence type="ECO:0000259" key="14">
    <source>
        <dbReference type="Pfam" id="PF10509"/>
    </source>
</evidence>
<dbReference type="Pfam" id="PF10509">
    <property type="entry name" value="GalKase_gal_bdg"/>
    <property type="match status" value="1"/>
</dbReference>
<organism evidence="15 16">
    <name type="scientific">Terriglobus saanensis (strain ATCC BAA-1853 / DSM 23119 / SP1PR4)</name>
    <dbReference type="NCBI Taxonomy" id="401053"/>
    <lineage>
        <taxon>Bacteria</taxon>
        <taxon>Pseudomonadati</taxon>
        <taxon>Acidobacteriota</taxon>
        <taxon>Terriglobia</taxon>
        <taxon>Terriglobales</taxon>
        <taxon>Acidobacteriaceae</taxon>
        <taxon>Terriglobus</taxon>
    </lineage>
</organism>
<reference evidence="15 16" key="1">
    <citation type="journal article" date="2012" name="Stand. Genomic Sci.">
        <title>Complete genome sequence of Terriglobus saanensis type strain SP1PR4(T), an Acidobacteria from tundra soil.</title>
        <authorList>
            <person name="Rawat S.R."/>
            <person name="Mannisto M.K."/>
            <person name="Starovoytov V."/>
            <person name="Goodwin L."/>
            <person name="Nolan M."/>
            <person name="Hauser L."/>
            <person name="Land M."/>
            <person name="Davenport K.W."/>
            <person name="Woyke T."/>
            <person name="Haggblom M.M."/>
        </authorList>
    </citation>
    <scope>NUCLEOTIDE SEQUENCE</scope>
    <source>
        <strain evidence="16">ATCC BAA-1853 / DSM 23119 / SP1PR4</strain>
    </source>
</reference>
<keyword evidence="9" id="KW-0299">Galactose metabolism</keyword>
<dbReference type="GO" id="GO:0046872">
    <property type="term" value="F:metal ion binding"/>
    <property type="evidence" value="ECO:0007669"/>
    <property type="project" value="UniProtKB-KW"/>
</dbReference>
<dbReference type="PROSITE" id="PS00627">
    <property type="entry name" value="GHMP_KINASES_ATP"/>
    <property type="match status" value="1"/>
</dbReference>
<dbReference type="InterPro" id="IPR036554">
    <property type="entry name" value="GHMP_kinase_C_sf"/>
</dbReference>
<dbReference type="InterPro" id="IPR020568">
    <property type="entry name" value="Ribosomal_Su5_D2-typ_SF"/>
</dbReference>
<dbReference type="SUPFAM" id="SSF55060">
    <property type="entry name" value="GHMP Kinase, C-terminal domain"/>
    <property type="match status" value="1"/>
</dbReference>
<dbReference type="Gene3D" id="3.30.230.10">
    <property type="match status" value="1"/>
</dbReference>
<evidence type="ECO:0000256" key="8">
    <source>
        <dbReference type="ARBA" id="ARBA00022842"/>
    </source>
</evidence>
<dbReference type="EC" id="2.7.1.6" evidence="11"/>
<evidence type="ECO:0000256" key="1">
    <source>
        <dbReference type="ARBA" id="ARBA00006566"/>
    </source>
</evidence>
<dbReference type="HOGENOM" id="CLU_017814_2_1_0"/>
<dbReference type="PIRSF" id="PIRSF000530">
    <property type="entry name" value="Galactokinase"/>
    <property type="match status" value="1"/>
</dbReference>
<evidence type="ECO:0000259" key="12">
    <source>
        <dbReference type="Pfam" id="PF00288"/>
    </source>
</evidence>
<evidence type="ECO:0000259" key="13">
    <source>
        <dbReference type="Pfam" id="PF08544"/>
    </source>
</evidence>
<evidence type="ECO:0000256" key="3">
    <source>
        <dbReference type="ARBA" id="ARBA00022679"/>
    </source>
</evidence>
<feature type="domain" description="GHMP kinase C-terminal" evidence="13">
    <location>
        <begin position="282"/>
        <end position="363"/>
    </location>
</feature>
<feature type="domain" description="GHMP kinase N-terminal" evidence="12">
    <location>
        <begin position="98"/>
        <end position="176"/>
    </location>
</feature>
<name>E8V0Z0_TERSS</name>
<keyword evidence="6 15" id="KW-0418">Kinase</keyword>
<accession>E8V0Z0</accession>
<proteinExistence type="inferred from homology"/>
<evidence type="ECO:0000256" key="5">
    <source>
        <dbReference type="ARBA" id="ARBA00022741"/>
    </source>
</evidence>
<dbReference type="SUPFAM" id="SSF54211">
    <property type="entry name" value="Ribosomal protein S5 domain 2-like"/>
    <property type="match status" value="1"/>
</dbReference>
<dbReference type="eggNOG" id="COG0153">
    <property type="taxonomic scope" value="Bacteria"/>
</dbReference>
<keyword evidence="4" id="KW-0479">Metal-binding</keyword>
<dbReference type="InterPro" id="IPR006203">
    <property type="entry name" value="GHMP_knse_ATP-bd_CS"/>
</dbReference>
<dbReference type="OrthoDB" id="250531at2"/>
<evidence type="ECO:0000256" key="10">
    <source>
        <dbReference type="ARBA" id="ARBA00023277"/>
    </source>
</evidence>
<dbReference type="Gene3D" id="3.30.70.890">
    <property type="entry name" value="GHMP kinase, C-terminal domain"/>
    <property type="match status" value="1"/>
</dbReference>
<dbReference type="GO" id="GO:0005829">
    <property type="term" value="C:cytosol"/>
    <property type="evidence" value="ECO:0007669"/>
    <property type="project" value="TreeGrafter"/>
</dbReference>
<keyword evidence="7" id="KW-0067">ATP-binding</keyword>
<evidence type="ECO:0000313" key="15">
    <source>
        <dbReference type="EMBL" id="ADV82281.1"/>
    </source>
</evidence>
<keyword evidence="16" id="KW-1185">Reference proteome</keyword>
<dbReference type="KEGG" id="tsa:AciPR4_1458"/>
<dbReference type="AlphaFoldDB" id="E8V0Z0"/>